<dbReference type="PANTHER" id="PTHR33745">
    <property type="entry name" value="RSBT ANTAGONIST PROTEIN RSBS-RELATED"/>
    <property type="match status" value="1"/>
</dbReference>
<dbReference type="Gene3D" id="3.30.750.24">
    <property type="entry name" value="STAS domain"/>
    <property type="match status" value="1"/>
</dbReference>
<dbReference type="PROSITE" id="PS50801">
    <property type="entry name" value="STAS"/>
    <property type="match status" value="1"/>
</dbReference>
<evidence type="ECO:0000256" key="1">
    <source>
        <dbReference type="ARBA" id="ARBA00022553"/>
    </source>
</evidence>
<gene>
    <name evidence="3" type="ORF">P4T90_14915</name>
</gene>
<dbReference type="InterPro" id="IPR036513">
    <property type="entry name" value="STAS_dom_sf"/>
</dbReference>
<dbReference type="Proteomes" id="UP001341444">
    <property type="component" value="Unassembled WGS sequence"/>
</dbReference>
<dbReference type="CDD" id="cd07041">
    <property type="entry name" value="STAS_RsbR_RsbS_like"/>
    <property type="match status" value="1"/>
</dbReference>
<protein>
    <submittedName>
        <fullName evidence="3">STAS domain-containing protein</fullName>
    </submittedName>
</protein>
<reference evidence="3 4" key="1">
    <citation type="submission" date="2023-03" db="EMBL/GenBank/DDBJ databases">
        <title>Bacillus Genome Sequencing.</title>
        <authorList>
            <person name="Dunlap C."/>
        </authorList>
    </citation>
    <scope>NUCLEOTIDE SEQUENCE [LARGE SCALE GENOMIC DNA]</scope>
    <source>
        <strain evidence="3 4">B-23453</strain>
    </source>
</reference>
<proteinExistence type="predicted"/>
<evidence type="ECO:0000259" key="2">
    <source>
        <dbReference type="PROSITE" id="PS50801"/>
    </source>
</evidence>
<feature type="domain" description="STAS" evidence="2">
    <location>
        <begin position="163"/>
        <end position="274"/>
    </location>
</feature>
<evidence type="ECO:0000313" key="4">
    <source>
        <dbReference type="Proteomes" id="UP001341444"/>
    </source>
</evidence>
<dbReference type="SUPFAM" id="SSF52091">
    <property type="entry name" value="SpoIIaa-like"/>
    <property type="match status" value="1"/>
</dbReference>
<organism evidence="3 4">
    <name type="scientific">Heyndrickxia acidicola</name>
    <dbReference type="NCBI Taxonomy" id="209389"/>
    <lineage>
        <taxon>Bacteria</taxon>
        <taxon>Bacillati</taxon>
        <taxon>Bacillota</taxon>
        <taxon>Bacilli</taxon>
        <taxon>Bacillales</taxon>
        <taxon>Bacillaceae</taxon>
        <taxon>Heyndrickxia</taxon>
    </lineage>
</organism>
<keyword evidence="4" id="KW-1185">Reference proteome</keyword>
<keyword evidence="1" id="KW-0597">Phosphoprotein</keyword>
<comment type="caution">
    <text evidence="3">The sequence shown here is derived from an EMBL/GenBank/DDBJ whole genome shotgun (WGS) entry which is preliminary data.</text>
</comment>
<dbReference type="InterPro" id="IPR002645">
    <property type="entry name" value="STAS_dom"/>
</dbReference>
<sequence length="280" mass="31242">MREELKYIGEKIISNKLLLAKSIAVLQNELFVKDANSLIGEHEASVLEWHAELISYLGEYLVQPEPAANEKVVLWARESARSAIEIHLPLTLSLRSLSFYRTVIWDVFTEELEQRKFAPITMLDVSKILDPIMDEVSAIIGQVYDEHSQKMMKLAYTALEELSIPVVPVSKDTGIIPIIGEIDTRRSHLLMKSALQESVRLGFQYLILDISGVTIIDTMVADHVLKVIEALNLIGVKTCISGIRPEIAQTIVSLGIDLSNLQTFANLHTALASIGIKKNK</sequence>
<dbReference type="PANTHER" id="PTHR33745:SF3">
    <property type="entry name" value="RSBT CO-ANTAGONIST PROTEIN RSBRC"/>
    <property type="match status" value="1"/>
</dbReference>
<name>A0ABU6MIV5_9BACI</name>
<dbReference type="Pfam" id="PF01740">
    <property type="entry name" value="STAS"/>
    <property type="match status" value="1"/>
</dbReference>
<dbReference type="InterPro" id="IPR051932">
    <property type="entry name" value="Bact_StressResp_Reg"/>
</dbReference>
<dbReference type="RefSeq" id="WP_066265050.1">
    <property type="nucleotide sequence ID" value="NZ_JARMAB010000021.1"/>
</dbReference>
<accession>A0ABU6MIV5</accession>
<dbReference type="EMBL" id="JARMAB010000021">
    <property type="protein sequence ID" value="MED1204337.1"/>
    <property type="molecule type" value="Genomic_DNA"/>
</dbReference>
<evidence type="ECO:0000313" key="3">
    <source>
        <dbReference type="EMBL" id="MED1204337.1"/>
    </source>
</evidence>